<gene>
    <name evidence="2" type="ORF">LVIROSA_LOCUS24979</name>
</gene>
<evidence type="ECO:0000313" key="3">
    <source>
        <dbReference type="Proteomes" id="UP001157418"/>
    </source>
</evidence>
<sequence length="133" mass="15616">MENPKRCVDLIWVLVLISIMTPPQPFLYSEAEPFPKYTVHIVDIGLENLMVGCGRAYQRPFFKTINNGSEYLIEFNNDDVYTCAFNWRNKHTKFEVFNQTINKLCIGGLVRIVFGEPLTEFDFLEETWETMYT</sequence>
<keyword evidence="3" id="KW-1185">Reference proteome</keyword>
<feature type="chain" id="PRO_5043325447" description="S-protein homolog" evidence="1">
    <location>
        <begin position="32"/>
        <end position="133"/>
    </location>
</feature>
<reference evidence="2 3" key="1">
    <citation type="submission" date="2022-01" db="EMBL/GenBank/DDBJ databases">
        <authorList>
            <person name="Xiong W."/>
            <person name="Schranz E."/>
        </authorList>
    </citation>
    <scope>NUCLEOTIDE SEQUENCE [LARGE SCALE GENOMIC DNA]</scope>
</reference>
<comment type="caution">
    <text evidence="2">The sequence shown here is derived from an EMBL/GenBank/DDBJ whole genome shotgun (WGS) entry which is preliminary data.</text>
</comment>
<name>A0AAU9NLT9_9ASTR</name>
<dbReference type="Proteomes" id="UP001157418">
    <property type="component" value="Unassembled WGS sequence"/>
</dbReference>
<accession>A0AAU9NLT9</accession>
<feature type="signal peptide" evidence="1">
    <location>
        <begin position="1"/>
        <end position="31"/>
    </location>
</feature>
<dbReference type="AlphaFoldDB" id="A0AAU9NLT9"/>
<evidence type="ECO:0008006" key="4">
    <source>
        <dbReference type="Google" id="ProtNLM"/>
    </source>
</evidence>
<dbReference type="EMBL" id="CAKMRJ010004445">
    <property type="protein sequence ID" value="CAH1438738.1"/>
    <property type="molecule type" value="Genomic_DNA"/>
</dbReference>
<evidence type="ECO:0000256" key="1">
    <source>
        <dbReference type="SAM" id="SignalP"/>
    </source>
</evidence>
<proteinExistence type="predicted"/>
<evidence type="ECO:0000313" key="2">
    <source>
        <dbReference type="EMBL" id="CAH1438738.1"/>
    </source>
</evidence>
<organism evidence="2 3">
    <name type="scientific">Lactuca virosa</name>
    <dbReference type="NCBI Taxonomy" id="75947"/>
    <lineage>
        <taxon>Eukaryota</taxon>
        <taxon>Viridiplantae</taxon>
        <taxon>Streptophyta</taxon>
        <taxon>Embryophyta</taxon>
        <taxon>Tracheophyta</taxon>
        <taxon>Spermatophyta</taxon>
        <taxon>Magnoliopsida</taxon>
        <taxon>eudicotyledons</taxon>
        <taxon>Gunneridae</taxon>
        <taxon>Pentapetalae</taxon>
        <taxon>asterids</taxon>
        <taxon>campanulids</taxon>
        <taxon>Asterales</taxon>
        <taxon>Asteraceae</taxon>
        <taxon>Cichorioideae</taxon>
        <taxon>Cichorieae</taxon>
        <taxon>Lactucinae</taxon>
        <taxon>Lactuca</taxon>
    </lineage>
</organism>
<keyword evidence="1" id="KW-0732">Signal</keyword>
<protein>
    <recommendedName>
        <fullName evidence="4">S-protein homolog</fullName>
    </recommendedName>
</protein>